<keyword evidence="6" id="KW-0472">Membrane</keyword>
<organism evidence="9 10">
    <name type="scientific">Secundilactobacillus paracollinoides</name>
    <dbReference type="NCBI Taxonomy" id="240427"/>
    <lineage>
        <taxon>Bacteria</taxon>
        <taxon>Bacillati</taxon>
        <taxon>Bacillota</taxon>
        <taxon>Bacilli</taxon>
        <taxon>Lactobacillales</taxon>
        <taxon>Lactobacillaceae</taxon>
        <taxon>Secundilactobacillus</taxon>
    </lineage>
</organism>
<feature type="compositionally biased region" description="Low complexity" evidence="5">
    <location>
        <begin position="597"/>
        <end position="618"/>
    </location>
</feature>
<reference evidence="9 10" key="1">
    <citation type="submission" date="2016-03" db="EMBL/GenBank/DDBJ databases">
        <title>Pediococcus and Lactobacillus from brewery environment - whole genome sequencing and assembly.</title>
        <authorList>
            <person name="Behr J."/>
            <person name="Geissler A.J."/>
            <person name="Vogel R.F."/>
        </authorList>
    </citation>
    <scope>NUCLEOTIDE SEQUENCE [LARGE SCALE GENOMIC DNA]</scope>
    <source>
        <strain evidence="9 10">TMW 1.1995</strain>
    </source>
</reference>
<keyword evidence="6" id="KW-0812">Transmembrane</keyword>
<keyword evidence="4" id="KW-0572">Peptidoglycan-anchor</keyword>
<evidence type="ECO:0000313" key="9">
    <source>
        <dbReference type="EMBL" id="ANZ65987.1"/>
    </source>
</evidence>
<dbReference type="PANTHER" id="PTHR10068">
    <property type="entry name" value="BONE MARROW PROTEOGLYCAN"/>
    <property type="match status" value="1"/>
</dbReference>
<evidence type="ECO:0000256" key="4">
    <source>
        <dbReference type="ARBA" id="ARBA00023088"/>
    </source>
</evidence>
<dbReference type="NCBIfam" id="TIGR01167">
    <property type="entry name" value="LPXTG_anchor"/>
    <property type="match status" value="1"/>
</dbReference>
<dbReference type="InterPro" id="IPR019931">
    <property type="entry name" value="LPXTG_anchor"/>
</dbReference>
<evidence type="ECO:0000256" key="7">
    <source>
        <dbReference type="SAM" id="SignalP"/>
    </source>
</evidence>
<name>A0A1B2IVB5_9LACO</name>
<feature type="compositionally biased region" description="Low complexity" evidence="5">
    <location>
        <begin position="510"/>
        <end position="522"/>
    </location>
</feature>
<feature type="compositionally biased region" description="Low complexity" evidence="5">
    <location>
        <begin position="569"/>
        <end position="578"/>
    </location>
</feature>
<dbReference type="STRING" id="240427.AYR62_01230"/>
<evidence type="ECO:0000256" key="3">
    <source>
        <dbReference type="ARBA" id="ARBA00022729"/>
    </source>
</evidence>
<feature type="compositionally biased region" description="Polar residues" evidence="5">
    <location>
        <begin position="47"/>
        <end position="69"/>
    </location>
</feature>
<evidence type="ECO:0000256" key="6">
    <source>
        <dbReference type="SAM" id="Phobius"/>
    </source>
</evidence>
<gene>
    <name evidence="9" type="ORF">AYR63_01735</name>
</gene>
<feature type="chain" id="PRO_5008539120" description="Gram-positive cocci surface proteins LPxTG domain-containing protein" evidence="7">
    <location>
        <begin position="43"/>
        <end position="724"/>
    </location>
</feature>
<feature type="region of interest" description="Disordered" evidence="5">
    <location>
        <begin position="46"/>
        <end position="155"/>
    </location>
</feature>
<dbReference type="OrthoDB" id="2329348at2"/>
<keyword evidence="10" id="KW-1185">Reference proteome</keyword>
<keyword evidence="1" id="KW-0134">Cell wall</keyword>
<dbReference type="PANTHER" id="PTHR10068:SF14">
    <property type="entry name" value="CELL WALL ADHESIN EAP1"/>
    <property type="match status" value="1"/>
</dbReference>
<sequence length="724" mass="76098">MTRSVLPTIEKRHYKMYKPGKIWVIVGLTSTVLLLQTSLAHADDGTASASDQATSQTVASQSGQASLDESSVGADVNSAALIGNSDGDNQAAPSSDKTVVPAPTVTADQTTVTPTMTQSPVTDSQQTNADLTTANTSDNQTLVPSTADQTATNQPAEPATIQIIGQIETDPELLAWLQQYYGWTGSVADYIQANPLGVASLFHVFSLQATLNTHTGGNVATKQLGGSSDFTTVPDAKISYDYSYIQDFLPNTTALTSAFSTVAGRTNKLVLGQGITVTPGNQVRLTNSTGSSVTVDHLKTADIAQDTDGQLYIDMDAAFDQLRTTSAQLAQLGVATFFNRSFSDNNQRVIDLKAYANQVNANHELVLNLGPDVLTQPTQLILKNYDYFQTDPDLADVTIVFNVDTGSQTTYSLNTQVFLWRGDTSSTQLDFQYSPDFTDNHLLWNFRHTGDNDSAIDYTITTSGKLYGSLLAVDEAVVLNPRGTVEGNLVAERVVIGAQTHRWDLQTPAIPEEPGVPVDPGGPENPGGPVEPGGPENPGGPVDPGGPENPGGPVEPGGPENPGGPVEPGGPENPIGPVDPDTPENPTAPENPGTPDVPVAPVTPNEPTTPAEPENPAEPLVPVPPTTDGPINPAPQPEVPVPPDDTGFTVSTGQGTGGEPVRAQPATTTPKRTPTAVTPPAAKLNQAQLPQTSDSQSNIFVTLGILMLSLLTGVGAWLKRRFKA</sequence>
<feature type="signal peptide" evidence="7">
    <location>
        <begin position="1"/>
        <end position="42"/>
    </location>
</feature>
<evidence type="ECO:0000259" key="8">
    <source>
        <dbReference type="PROSITE" id="PS50847"/>
    </source>
</evidence>
<feature type="compositionally biased region" description="Pro residues" evidence="5">
    <location>
        <begin position="619"/>
        <end position="643"/>
    </location>
</feature>
<keyword evidence="3 7" id="KW-0732">Signal</keyword>
<feature type="compositionally biased region" description="Polar residues" evidence="5">
    <location>
        <begin position="86"/>
        <end position="97"/>
    </location>
</feature>
<feature type="transmembrane region" description="Helical" evidence="6">
    <location>
        <begin position="699"/>
        <end position="718"/>
    </location>
</feature>
<dbReference type="AlphaFoldDB" id="A0A1B2IVB5"/>
<feature type="compositionally biased region" description="Low complexity" evidence="5">
    <location>
        <begin position="98"/>
        <end position="122"/>
    </location>
</feature>
<dbReference type="NCBIfam" id="TIGR03715">
    <property type="entry name" value="KxYKxGKxW"/>
    <property type="match status" value="1"/>
</dbReference>
<keyword evidence="2" id="KW-0964">Secreted</keyword>
<dbReference type="EMBL" id="CP014924">
    <property type="protein sequence ID" value="ANZ65987.1"/>
    <property type="molecule type" value="Genomic_DNA"/>
</dbReference>
<dbReference type="Pfam" id="PF00746">
    <property type="entry name" value="Gram_pos_anchor"/>
    <property type="match status" value="1"/>
</dbReference>
<evidence type="ECO:0000256" key="2">
    <source>
        <dbReference type="ARBA" id="ARBA00022525"/>
    </source>
</evidence>
<dbReference type="Pfam" id="PF19258">
    <property type="entry name" value="KxYKxGKxW_sig"/>
    <property type="match status" value="1"/>
</dbReference>
<protein>
    <recommendedName>
        <fullName evidence="8">Gram-positive cocci surface proteins LPxTG domain-containing protein</fullName>
    </recommendedName>
</protein>
<accession>A0A1B2IVB5</accession>
<dbReference type="Proteomes" id="UP000093267">
    <property type="component" value="Chromosome"/>
</dbReference>
<dbReference type="RefSeq" id="WP_054711692.1">
    <property type="nucleotide sequence ID" value="NZ_CP014912.1"/>
</dbReference>
<feature type="region of interest" description="Disordered" evidence="5">
    <location>
        <begin position="505"/>
        <end position="677"/>
    </location>
</feature>
<feature type="domain" description="Gram-positive cocci surface proteins LPxTG" evidence="8">
    <location>
        <begin position="689"/>
        <end position="724"/>
    </location>
</feature>
<dbReference type="PROSITE" id="PS50847">
    <property type="entry name" value="GRAM_POS_ANCHORING"/>
    <property type="match status" value="1"/>
</dbReference>
<feature type="compositionally biased region" description="Low complexity" evidence="5">
    <location>
        <begin position="663"/>
        <end position="677"/>
    </location>
</feature>
<dbReference type="InterPro" id="IPR022263">
    <property type="entry name" value="KxYKxGKxW"/>
</dbReference>
<evidence type="ECO:0000256" key="1">
    <source>
        <dbReference type="ARBA" id="ARBA00022512"/>
    </source>
</evidence>
<proteinExistence type="predicted"/>
<keyword evidence="6" id="KW-1133">Transmembrane helix</keyword>
<evidence type="ECO:0000256" key="5">
    <source>
        <dbReference type="SAM" id="MobiDB-lite"/>
    </source>
</evidence>
<evidence type="ECO:0000313" key="10">
    <source>
        <dbReference type="Proteomes" id="UP000093267"/>
    </source>
</evidence>
<feature type="compositionally biased region" description="Polar residues" evidence="5">
    <location>
        <begin position="123"/>
        <end position="155"/>
    </location>
</feature>